<proteinExistence type="predicted"/>
<protein>
    <submittedName>
        <fullName evidence="1 2">Uncharacterized protein</fullName>
    </submittedName>
</protein>
<evidence type="ECO:0000313" key="1">
    <source>
        <dbReference type="EMBL" id="KEH20444.1"/>
    </source>
</evidence>
<dbReference type="EnsemblPlants" id="KEH20444">
    <property type="protein sequence ID" value="KEH20444"/>
    <property type="gene ID" value="MTR_8g077915"/>
</dbReference>
<gene>
    <name evidence="1" type="ordered locus">MTR_8g077915</name>
</gene>
<evidence type="ECO:0000313" key="3">
    <source>
        <dbReference type="Proteomes" id="UP000002051"/>
    </source>
</evidence>
<dbReference type="Proteomes" id="UP000002051">
    <property type="component" value="Chromosome 8"/>
</dbReference>
<organism evidence="1 3">
    <name type="scientific">Medicago truncatula</name>
    <name type="common">Barrel medic</name>
    <name type="synonym">Medicago tribuloides</name>
    <dbReference type="NCBI Taxonomy" id="3880"/>
    <lineage>
        <taxon>Eukaryota</taxon>
        <taxon>Viridiplantae</taxon>
        <taxon>Streptophyta</taxon>
        <taxon>Embryophyta</taxon>
        <taxon>Tracheophyta</taxon>
        <taxon>Spermatophyta</taxon>
        <taxon>Magnoliopsida</taxon>
        <taxon>eudicotyledons</taxon>
        <taxon>Gunneridae</taxon>
        <taxon>Pentapetalae</taxon>
        <taxon>rosids</taxon>
        <taxon>fabids</taxon>
        <taxon>Fabales</taxon>
        <taxon>Fabaceae</taxon>
        <taxon>Papilionoideae</taxon>
        <taxon>50 kb inversion clade</taxon>
        <taxon>NPAAA clade</taxon>
        <taxon>Hologalegina</taxon>
        <taxon>IRL clade</taxon>
        <taxon>Trifolieae</taxon>
        <taxon>Medicago</taxon>
    </lineage>
</organism>
<name>A0A072TSH4_MEDTR</name>
<evidence type="ECO:0000313" key="2">
    <source>
        <dbReference type="EnsemblPlants" id="KEH20444"/>
    </source>
</evidence>
<dbReference type="HOGENOM" id="CLU_2149626_0_0_1"/>
<dbReference type="AlphaFoldDB" id="A0A072TSH4"/>
<reference evidence="1 3" key="1">
    <citation type="journal article" date="2011" name="Nature">
        <title>The Medicago genome provides insight into the evolution of rhizobial symbioses.</title>
        <authorList>
            <person name="Young N.D."/>
            <person name="Debelle F."/>
            <person name="Oldroyd G.E."/>
            <person name="Geurts R."/>
            <person name="Cannon S.B."/>
            <person name="Udvardi M.K."/>
            <person name="Benedito V.A."/>
            <person name="Mayer K.F."/>
            <person name="Gouzy J."/>
            <person name="Schoof H."/>
            <person name="Van de Peer Y."/>
            <person name="Proost S."/>
            <person name="Cook D.R."/>
            <person name="Meyers B.C."/>
            <person name="Spannagl M."/>
            <person name="Cheung F."/>
            <person name="De Mita S."/>
            <person name="Krishnakumar V."/>
            <person name="Gundlach H."/>
            <person name="Zhou S."/>
            <person name="Mudge J."/>
            <person name="Bharti A.K."/>
            <person name="Murray J.D."/>
            <person name="Naoumkina M.A."/>
            <person name="Rosen B."/>
            <person name="Silverstein K.A."/>
            <person name="Tang H."/>
            <person name="Rombauts S."/>
            <person name="Zhao P.X."/>
            <person name="Zhou P."/>
            <person name="Barbe V."/>
            <person name="Bardou P."/>
            <person name="Bechner M."/>
            <person name="Bellec A."/>
            <person name="Berger A."/>
            <person name="Berges H."/>
            <person name="Bidwell S."/>
            <person name="Bisseling T."/>
            <person name="Choisne N."/>
            <person name="Couloux A."/>
            <person name="Denny R."/>
            <person name="Deshpande S."/>
            <person name="Dai X."/>
            <person name="Doyle J.J."/>
            <person name="Dudez A.M."/>
            <person name="Farmer A.D."/>
            <person name="Fouteau S."/>
            <person name="Franken C."/>
            <person name="Gibelin C."/>
            <person name="Gish J."/>
            <person name="Goldstein S."/>
            <person name="Gonzalez A.J."/>
            <person name="Green P.J."/>
            <person name="Hallab A."/>
            <person name="Hartog M."/>
            <person name="Hua A."/>
            <person name="Humphray S.J."/>
            <person name="Jeong D.H."/>
            <person name="Jing Y."/>
            <person name="Jocker A."/>
            <person name="Kenton S.M."/>
            <person name="Kim D.J."/>
            <person name="Klee K."/>
            <person name="Lai H."/>
            <person name="Lang C."/>
            <person name="Lin S."/>
            <person name="Macmil S.L."/>
            <person name="Magdelenat G."/>
            <person name="Matthews L."/>
            <person name="McCorrison J."/>
            <person name="Monaghan E.L."/>
            <person name="Mun J.H."/>
            <person name="Najar F.Z."/>
            <person name="Nicholson C."/>
            <person name="Noirot C."/>
            <person name="O'Bleness M."/>
            <person name="Paule C.R."/>
            <person name="Poulain J."/>
            <person name="Prion F."/>
            <person name="Qin B."/>
            <person name="Qu C."/>
            <person name="Retzel E.F."/>
            <person name="Riddle C."/>
            <person name="Sallet E."/>
            <person name="Samain S."/>
            <person name="Samson N."/>
            <person name="Sanders I."/>
            <person name="Saurat O."/>
            <person name="Scarpelli C."/>
            <person name="Schiex T."/>
            <person name="Segurens B."/>
            <person name="Severin A.J."/>
            <person name="Sherrier D.J."/>
            <person name="Shi R."/>
            <person name="Sims S."/>
            <person name="Singer S.R."/>
            <person name="Sinharoy S."/>
            <person name="Sterck L."/>
            <person name="Viollet A."/>
            <person name="Wang B.B."/>
            <person name="Wang K."/>
            <person name="Wang M."/>
            <person name="Wang X."/>
            <person name="Warfsmann J."/>
            <person name="Weissenbach J."/>
            <person name="White D.D."/>
            <person name="White J.D."/>
            <person name="Wiley G.B."/>
            <person name="Wincker P."/>
            <person name="Xing Y."/>
            <person name="Yang L."/>
            <person name="Yao Z."/>
            <person name="Ying F."/>
            <person name="Zhai J."/>
            <person name="Zhou L."/>
            <person name="Zuber A."/>
            <person name="Denarie J."/>
            <person name="Dixon R.A."/>
            <person name="May G.D."/>
            <person name="Schwartz D.C."/>
            <person name="Rogers J."/>
            <person name="Quetier F."/>
            <person name="Town C.D."/>
            <person name="Roe B.A."/>
        </authorList>
    </citation>
    <scope>NUCLEOTIDE SEQUENCE [LARGE SCALE GENOMIC DNA]</scope>
    <source>
        <strain evidence="1">A17</strain>
        <strain evidence="2 3">cv. Jemalong A17</strain>
    </source>
</reference>
<dbReference type="EMBL" id="CM001224">
    <property type="protein sequence ID" value="KEH20444.1"/>
    <property type="molecule type" value="Genomic_DNA"/>
</dbReference>
<sequence>MACNTPFDVVLIVLGVRNFTESENGRKEYTKSNTVYNGGVCLSVFVGFSEYGFKPIQRLTALNDKIVIIKSLVLHFTVPFASTDKWKIQTWTRNETPFYSIFTRPSLQHNIN</sequence>
<accession>A0A072TSH4</accession>
<reference evidence="2" key="3">
    <citation type="submission" date="2015-04" db="UniProtKB">
        <authorList>
            <consortium name="EnsemblPlants"/>
        </authorList>
    </citation>
    <scope>IDENTIFICATION</scope>
    <source>
        <strain evidence="2">cv. Jemalong A17</strain>
    </source>
</reference>
<keyword evidence="3" id="KW-1185">Reference proteome</keyword>
<reference evidence="1 3" key="2">
    <citation type="journal article" date="2014" name="BMC Genomics">
        <title>An improved genome release (version Mt4.0) for the model legume Medicago truncatula.</title>
        <authorList>
            <person name="Tang H."/>
            <person name="Krishnakumar V."/>
            <person name="Bidwell S."/>
            <person name="Rosen B."/>
            <person name="Chan A."/>
            <person name="Zhou S."/>
            <person name="Gentzbittel L."/>
            <person name="Childs K.L."/>
            <person name="Yandell M."/>
            <person name="Gundlach H."/>
            <person name="Mayer K.F."/>
            <person name="Schwartz D.C."/>
            <person name="Town C.D."/>
        </authorList>
    </citation>
    <scope>GENOME REANNOTATION</scope>
    <source>
        <strain evidence="1">A17</strain>
        <strain evidence="2 3">cv. Jemalong A17</strain>
    </source>
</reference>